<feature type="modified residue" description="4-aspartylphosphate" evidence="3">
    <location>
        <position position="61"/>
    </location>
</feature>
<dbReference type="GO" id="GO:0000156">
    <property type="term" value="F:phosphorelay response regulator activity"/>
    <property type="evidence" value="ECO:0007669"/>
    <property type="project" value="InterPro"/>
</dbReference>
<protein>
    <recommendedName>
        <fullName evidence="1">Stage 0 sporulation protein A homolog</fullName>
    </recommendedName>
</protein>
<dbReference type="Proteomes" id="UP000306509">
    <property type="component" value="Unassembled WGS sequence"/>
</dbReference>
<dbReference type="STRING" id="180332.GCA_000797495_03345"/>
<dbReference type="SMART" id="SM00448">
    <property type="entry name" value="REC"/>
    <property type="match status" value="1"/>
</dbReference>
<name>A0A4U8Q558_9FIRM</name>
<dbReference type="InterPro" id="IPR007492">
    <property type="entry name" value="LytTR_DNA-bd_dom"/>
</dbReference>
<comment type="function">
    <text evidence="2">May play the central regulatory role in sporulation. It may be an element of the effector pathway responsible for the activation of sporulation genes in response to nutritional stress. Spo0A may act in concert with spo0H (a sigma factor) to control the expression of some genes that are critical to the sporulation process.</text>
</comment>
<evidence type="ECO:0000313" key="6">
    <source>
        <dbReference type="EMBL" id="TLC99971.1"/>
    </source>
</evidence>
<keyword evidence="7" id="KW-1185">Reference proteome</keyword>
<organism evidence="6 7">
    <name type="scientific">Robinsoniella peoriensis</name>
    <dbReference type="NCBI Taxonomy" id="180332"/>
    <lineage>
        <taxon>Bacteria</taxon>
        <taxon>Bacillati</taxon>
        <taxon>Bacillota</taxon>
        <taxon>Clostridia</taxon>
        <taxon>Lachnospirales</taxon>
        <taxon>Lachnospiraceae</taxon>
        <taxon>Robinsoniella</taxon>
    </lineage>
</organism>
<dbReference type="SUPFAM" id="SSF52172">
    <property type="entry name" value="CheY-like"/>
    <property type="match status" value="1"/>
</dbReference>
<dbReference type="PANTHER" id="PTHR37299">
    <property type="entry name" value="TRANSCRIPTIONAL REGULATOR-RELATED"/>
    <property type="match status" value="1"/>
</dbReference>
<dbReference type="InterPro" id="IPR046947">
    <property type="entry name" value="LytR-like"/>
</dbReference>
<keyword evidence="3" id="KW-0597">Phosphoprotein</keyword>
<dbReference type="PANTHER" id="PTHR37299:SF1">
    <property type="entry name" value="STAGE 0 SPORULATION PROTEIN A HOMOLOG"/>
    <property type="match status" value="1"/>
</dbReference>
<dbReference type="Pfam" id="PF04397">
    <property type="entry name" value="LytTR"/>
    <property type="match status" value="1"/>
</dbReference>
<dbReference type="RefSeq" id="WP_027292492.1">
    <property type="nucleotide sequence ID" value="NZ_CABMJZ010000055.1"/>
</dbReference>
<accession>A0A4U8Q558</accession>
<feature type="domain" description="HTH LytTR-type" evidence="5">
    <location>
        <begin position="135"/>
        <end position="234"/>
    </location>
</feature>
<feature type="domain" description="Response regulatory" evidence="4">
    <location>
        <begin position="3"/>
        <end position="124"/>
    </location>
</feature>
<dbReference type="Pfam" id="PF00072">
    <property type="entry name" value="Response_reg"/>
    <property type="match status" value="1"/>
</dbReference>
<sequence>MVNICLCDDNTVILEKYEACLKKIAEKYNLDVYIKLFTSGEEVIDYFEIFSESHIDIIFMDIIMDRMNGVETSRMLREKGYKGEIIYLTSSKEFAVDAYDTFPFYYLMKSEYSKKLEDVFLQVMGRKKEKIKDGILCKKGSVMKRIQLDDIQFMEVYGRNIIIHMQKDVFEFIANMEIIEDKIRNKGFLRTSRSYIVNLKYVKNIMKNKLEMYSGDMVPLSTKNSLAVKKEILQINPDSWN</sequence>
<gene>
    <name evidence="6" type="primary">yehT_2</name>
    <name evidence="6" type="ORF">DSM106044_03061</name>
</gene>
<dbReference type="EMBL" id="QGQD01000060">
    <property type="protein sequence ID" value="TLC99971.1"/>
    <property type="molecule type" value="Genomic_DNA"/>
</dbReference>
<dbReference type="SMART" id="SM00850">
    <property type="entry name" value="LytTR"/>
    <property type="match status" value="1"/>
</dbReference>
<dbReference type="Gene3D" id="3.40.50.2300">
    <property type="match status" value="1"/>
</dbReference>
<dbReference type="InterPro" id="IPR001789">
    <property type="entry name" value="Sig_transdc_resp-reg_receiver"/>
</dbReference>
<evidence type="ECO:0000256" key="1">
    <source>
        <dbReference type="ARBA" id="ARBA00018672"/>
    </source>
</evidence>
<dbReference type="GO" id="GO:0003677">
    <property type="term" value="F:DNA binding"/>
    <property type="evidence" value="ECO:0007669"/>
    <property type="project" value="InterPro"/>
</dbReference>
<dbReference type="Gene3D" id="2.40.50.1020">
    <property type="entry name" value="LytTr DNA-binding domain"/>
    <property type="match status" value="1"/>
</dbReference>
<dbReference type="PROSITE" id="PS50930">
    <property type="entry name" value="HTH_LYTTR"/>
    <property type="match status" value="1"/>
</dbReference>
<dbReference type="PROSITE" id="PS50110">
    <property type="entry name" value="RESPONSE_REGULATORY"/>
    <property type="match status" value="1"/>
</dbReference>
<reference evidence="6 7" key="1">
    <citation type="journal article" date="2019" name="Anaerobe">
        <title>Detection of Robinsoniella peoriensis in multiple bone samples of a trauma patient.</title>
        <authorList>
            <person name="Schrottner P."/>
            <person name="Hartwich K."/>
            <person name="Bunk B."/>
            <person name="Schober I."/>
            <person name="Helbig S."/>
            <person name="Rudolph W.W."/>
            <person name="Gunzer F."/>
        </authorList>
    </citation>
    <scope>NUCLEOTIDE SEQUENCE [LARGE SCALE GENOMIC DNA]</scope>
    <source>
        <strain evidence="6 7">DSM 106044</strain>
    </source>
</reference>
<dbReference type="OrthoDB" id="9779387at2"/>
<dbReference type="InterPro" id="IPR011006">
    <property type="entry name" value="CheY-like_superfamily"/>
</dbReference>
<comment type="caution">
    <text evidence="6">The sequence shown here is derived from an EMBL/GenBank/DDBJ whole genome shotgun (WGS) entry which is preliminary data.</text>
</comment>
<evidence type="ECO:0000256" key="3">
    <source>
        <dbReference type="PROSITE-ProRule" id="PRU00169"/>
    </source>
</evidence>
<evidence type="ECO:0000259" key="4">
    <source>
        <dbReference type="PROSITE" id="PS50110"/>
    </source>
</evidence>
<evidence type="ECO:0000256" key="2">
    <source>
        <dbReference type="ARBA" id="ARBA00024867"/>
    </source>
</evidence>
<evidence type="ECO:0000259" key="5">
    <source>
        <dbReference type="PROSITE" id="PS50930"/>
    </source>
</evidence>
<proteinExistence type="predicted"/>
<dbReference type="AlphaFoldDB" id="A0A4U8Q558"/>
<evidence type="ECO:0000313" key="7">
    <source>
        <dbReference type="Proteomes" id="UP000306509"/>
    </source>
</evidence>